<evidence type="ECO:0000313" key="2">
    <source>
        <dbReference type="EMBL" id="KIO32385.1"/>
    </source>
</evidence>
<feature type="compositionally biased region" description="Basic and acidic residues" evidence="1">
    <location>
        <begin position="169"/>
        <end position="179"/>
    </location>
</feature>
<feature type="compositionally biased region" description="Acidic residues" evidence="1">
    <location>
        <begin position="100"/>
        <end position="110"/>
    </location>
</feature>
<reference evidence="3" key="2">
    <citation type="submission" date="2015-01" db="EMBL/GenBank/DDBJ databases">
        <title>Evolutionary Origins and Diversification of the Mycorrhizal Mutualists.</title>
        <authorList>
            <consortium name="DOE Joint Genome Institute"/>
            <consortium name="Mycorrhizal Genomics Consortium"/>
            <person name="Kohler A."/>
            <person name="Kuo A."/>
            <person name="Nagy L.G."/>
            <person name="Floudas D."/>
            <person name="Copeland A."/>
            <person name="Barry K.W."/>
            <person name="Cichocki N."/>
            <person name="Veneault-Fourrey C."/>
            <person name="LaButti K."/>
            <person name="Lindquist E.A."/>
            <person name="Lipzen A."/>
            <person name="Lundell T."/>
            <person name="Morin E."/>
            <person name="Murat C."/>
            <person name="Riley R."/>
            <person name="Ohm R."/>
            <person name="Sun H."/>
            <person name="Tunlid A."/>
            <person name="Henrissat B."/>
            <person name="Grigoriev I.V."/>
            <person name="Hibbett D.S."/>
            <person name="Martin F."/>
        </authorList>
    </citation>
    <scope>NUCLEOTIDE SEQUENCE [LARGE SCALE GENOMIC DNA]</scope>
    <source>
        <strain evidence="3">MUT 4182</strain>
    </source>
</reference>
<protein>
    <submittedName>
        <fullName evidence="2">Uncharacterized protein</fullName>
    </submittedName>
</protein>
<evidence type="ECO:0000256" key="1">
    <source>
        <dbReference type="SAM" id="MobiDB-lite"/>
    </source>
</evidence>
<dbReference type="Proteomes" id="UP000054248">
    <property type="component" value="Unassembled WGS sequence"/>
</dbReference>
<keyword evidence="3" id="KW-1185">Reference proteome</keyword>
<gene>
    <name evidence="2" type="ORF">M407DRAFT_241461</name>
</gene>
<proteinExistence type="predicted"/>
<feature type="non-terminal residue" evidence="2">
    <location>
        <position position="1"/>
    </location>
</feature>
<sequence>LPYEFEYVPITVPYYPKFHNKTPLLQEAFAYNSQNVGMKEYPLRRWEVSVYAALMAAYDPLRNPDRLLSARSDAAFNEVVELVNLYKRHTATQAQGSEAAGEEVEGEDPGDGSYDLKSESTGTERPDLSDYDDDPVVTPAALSGRLRSTPAMAAYSKEGSMRFATSSDFVRDPDDPQEE</sequence>
<organism evidence="2 3">
    <name type="scientific">Tulasnella calospora MUT 4182</name>
    <dbReference type="NCBI Taxonomy" id="1051891"/>
    <lineage>
        <taxon>Eukaryota</taxon>
        <taxon>Fungi</taxon>
        <taxon>Dikarya</taxon>
        <taxon>Basidiomycota</taxon>
        <taxon>Agaricomycotina</taxon>
        <taxon>Agaricomycetes</taxon>
        <taxon>Cantharellales</taxon>
        <taxon>Tulasnellaceae</taxon>
        <taxon>Tulasnella</taxon>
    </lineage>
</organism>
<dbReference type="OrthoDB" id="3241843at2759"/>
<accession>A0A0C3QJE5</accession>
<dbReference type="AlphaFoldDB" id="A0A0C3QJE5"/>
<dbReference type="HOGENOM" id="CLU_1507005_0_0_1"/>
<feature type="compositionally biased region" description="Basic and acidic residues" evidence="1">
    <location>
        <begin position="114"/>
        <end position="128"/>
    </location>
</feature>
<name>A0A0C3QJE5_9AGAM</name>
<feature type="region of interest" description="Disordered" evidence="1">
    <location>
        <begin position="92"/>
        <end position="179"/>
    </location>
</feature>
<reference evidence="2 3" key="1">
    <citation type="submission" date="2014-04" db="EMBL/GenBank/DDBJ databases">
        <authorList>
            <consortium name="DOE Joint Genome Institute"/>
            <person name="Kuo A."/>
            <person name="Girlanda M."/>
            <person name="Perotto S."/>
            <person name="Kohler A."/>
            <person name="Nagy L.G."/>
            <person name="Floudas D."/>
            <person name="Copeland A."/>
            <person name="Barry K.W."/>
            <person name="Cichocki N."/>
            <person name="Veneault-Fourrey C."/>
            <person name="LaButti K."/>
            <person name="Lindquist E.A."/>
            <person name="Lipzen A."/>
            <person name="Lundell T."/>
            <person name="Morin E."/>
            <person name="Murat C."/>
            <person name="Sun H."/>
            <person name="Tunlid A."/>
            <person name="Henrissat B."/>
            <person name="Grigoriev I.V."/>
            <person name="Hibbett D.S."/>
            <person name="Martin F."/>
            <person name="Nordberg H.P."/>
            <person name="Cantor M.N."/>
            <person name="Hua S.X."/>
        </authorList>
    </citation>
    <scope>NUCLEOTIDE SEQUENCE [LARGE SCALE GENOMIC DNA]</scope>
    <source>
        <strain evidence="2 3">MUT 4182</strain>
    </source>
</reference>
<dbReference type="EMBL" id="KN822955">
    <property type="protein sequence ID" value="KIO32385.1"/>
    <property type="molecule type" value="Genomic_DNA"/>
</dbReference>
<evidence type="ECO:0000313" key="3">
    <source>
        <dbReference type="Proteomes" id="UP000054248"/>
    </source>
</evidence>